<dbReference type="Proteomes" id="UP001201701">
    <property type="component" value="Unassembled WGS sequence"/>
</dbReference>
<organism evidence="6 7">
    <name type="scientific">Mesorhizobium retamae</name>
    <dbReference type="NCBI Taxonomy" id="2912854"/>
    <lineage>
        <taxon>Bacteria</taxon>
        <taxon>Pseudomonadati</taxon>
        <taxon>Pseudomonadota</taxon>
        <taxon>Alphaproteobacteria</taxon>
        <taxon>Hyphomicrobiales</taxon>
        <taxon>Phyllobacteriaceae</taxon>
        <taxon>Mesorhizobium</taxon>
    </lineage>
</organism>
<dbReference type="EMBL" id="JAKREW010000052">
    <property type="protein sequence ID" value="MCG7508760.1"/>
    <property type="molecule type" value="Genomic_DNA"/>
</dbReference>
<reference evidence="6 7" key="1">
    <citation type="submission" date="2022-02" db="EMBL/GenBank/DDBJ databases">
        <title>Draft genome sequence of Mezorhizobium retamae strain IRAMC:0171 isolated from Retama raetam nodules.</title>
        <authorList>
            <person name="Bengaied R."/>
            <person name="Sbissi I."/>
            <person name="Huber K."/>
            <person name="Ghodbane F."/>
            <person name="Nouioui I."/>
            <person name="Tarhouni M."/>
            <person name="Gtari M."/>
        </authorList>
    </citation>
    <scope>NUCLEOTIDE SEQUENCE [LARGE SCALE GENOMIC DNA]</scope>
    <source>
        <strain evidence="6 7">IRAMC:0171</strain>
    </source>
</reference>
<sequence length="523" mass="56912">MAFFSPGWLESTRQWTAPSAAIAALVLSAAPAYAQAPSMITVGMTEDVRGVDPARERDGMSDPVHMHVVEGLVAYGDDLEVGPVLAQSYAVEDDGKAYVFKLRKGVKFHNGEPLTSADVKWSWDYLMGPESIWRCKAVFDGAIKVASVETPDPETIVYKLAKPNGSFIYNLARPDCAGTPVFHSSSVGPDGAWKTVVGTGPFTFGERRIGDFVEVNKFAGYVSPEGEPNGRLGRKEALVDRLRFAVVTDPSARLVGLRSGALDLTPITPQAVEQIKAEPTLDVVSSDTTVWYALLLNSKDPLLKDKRIRQAIAFAIDRTAVAQGVSFGQWAGTTTPMPRASKYYTQPENEQLGASLDKAKALLTEAGYAGQPITIIANKQFEGMFDQAVIVQSLLLAAGIQANIETLEWGLQLERYTNGNYQAQSFGYSGRFDPMGAWERIIGPESRKVWKDEAAIALLDKGMQASDAEEVKRVSGELYKMFMEEVPAVSLYHVNLALGVSKKLKGVHASPLETPALWNVSKQ</sequence>
<name>A0ABS9QMU2_9HYPH</name>
<dbReference type="PANTHER" id="PTHR30290">
    <property type="entry name" value="PERIPLASMIC BINDING COMPONENT OF ABC TRANSPORTER"/>
    <property type="match status" value="1"/>
</dbReference>
<comment type="similarity">
    <text evidence="2">Belongs to the bacterial solute-binding protein 5 family.</text>
</comment>
<evidence type="ECO:0000256" key="4">
    <source>
        <dbReference type="SAM" id="SignalP"/>
    </source>
</evidence>
<evidence type="ECO:0000256" key="1">
    <source>
        <dbReference type="ARBA" id="ARBA00004418"/>
    </source>
</evidence>
<dbReference type="Pfam" id="PF00496">
    <property type="entry name" value="SBP_bac_5"/>
    <property type="match status" value="1"/>
</dbReference>
<dbReference type="RefSeq" id="WP_239370267.1">
    <property type="nucleotide sequence ID" value="NZ_JAKREW010000052.1"/>
</dbReference>
<keyword evidence="3 4" id="KW-0732">Signal</keyword>
<gene>
    <name evidence="6" type="ORF">L4923_27360</name>
</gene>
<dbReference type="Gene3D" id="3.10.105.10">
    <property type="entry name" value="Dipeptide-binding Protein, Domain 3"/>
    <property type="match status" value="1"/>
</dbReference>
<dbReference type="PANTHER" id="PTHR30290:SF38">
    <property type="entry name" value="D,D-DIPEPTIDE-BINDING PERIPLASMIC PROTEIN DDPA-RELATED"/>
    <property type="match status" value="1"/>
</dbReference>
<dbReference type="InterPro" id="IPR039424">
    <property type="entry name" value="SBP_5"/>
</dbReference>
<dbReference type="SUPFAM" id="SSF53850">
    <property type="entry name" value="Periplasmic binding protein-like II"/>
    <property type="match status" value="1"/>
</dbReference>
<keyword evidence="7" id="KW-1185">Reference proteome</keyword>
<dbReference type="InterPro" id="IPR023765">
    <property type="entry name" value="SBP_5_CS"/>
</dbReference>
<evidence type="ECO:0000259" key="5">
    <source>
        <dbReference type="Pfam" id="PF00496"/>
    </source>
</evidence>
<evidence type="ECO:0000256" key="3">
    <source>
        <dbReference type="ARBA" id="ARBA00022729"/>
    </source>
</evidence>
<dbReference type="Gene3D" id="3.90.76.10">
    <property type="entry name" value="Dipeptide-binding Protein, Domain 1"/>
    <property type="match status" value="1"/>
</dbReference>
<dbReference type="InterPro" id="IPR000914">
    <property type="entry name" value="SBP_5_dom"/>
</dbReference>
<dbReference type="PIRSF" id="PIRSF002741">
    <property type="entry name" value="MppA"/>
    <property type="match status" value="1"/>
</dbReference>
<comment type="subcellular location">
    <subcellularLocation>
        <location evidence="1">Periplasm</location>
    </subcellularLocation>
</comment>
<feature type="chain" id="PRO_5045051334" evidence="4">
    <location>
        <begin position="35"/>
        <end position="523"/>
    </location>
</feature>
<evidence type="ECO:0000313" key="7">
    <source>
        <dbReference type="Proteomes" id="UP001201701"/>
    </source>
</evidence>
<accession>A0ABS9QMU2</accession>
<dbReference type="InterPro" id="IPR030678">
    <property type="entry name" value="Peptide/Ni-bd"/>
</dbReference>
<dbReference type="Gene3D" id="3.40.190.10">
    <property type="entry name" value="Periplasmic binding protein-like II"/>
    <property type="match status" value="1"/>
</dbReference>
<feature type="signal peptide" evidence="4">
    <location>
        <begin position="1"/>
        <end position="34"/>
    </location>
</feature>
<evidence type="ECO:0000313" key="6">
    <source>
        <dbReference type="EMBL" id="MCG7508760.1"/>
    </source>
</evidence>
<evidence type="ECO:0000256" key="2">
    <source>
        <dbReference type="ARBA" id="ARBA00005695"/>
    </source>
</evidence>
<protein>
    <submittedName>
        <fullName evidence="6">ABC transporter substrate-binding protein</fullName>
    </submittedName>
</protein>
<feature type="domain" description="Solute-binding protein family 5" evidence="5">
    <location>
        <begin position="80"/>
        <end position="434"/>
    </location>
</feature>
<dbReference type="PROSITE" id="PS01040">
    <property type="entry name" value="SBP_BACTERIAL_5"/>
    <property type="match status" value="1"/>
</dbReference>
<comment type="caution">
    <text evidence="6">The sequence shown here is derived from an EMBL/GenBank/DDBJ whole genome shotgun (WGS) entry which is preliminary data.</text>
</comment>
<proteinExistence type="inferred from homology"/>